<dbReference type="PANTHER" id="PTHR45296:SF1">
    <property type="entry name" value="TRANSDUCIN_WD40 REPEAT-LIKE SUPERFAMILY PROTEIN"/>
    <property type="match status" value="1"/>
</dbReference>
<evidence type="ECO:0000256" key="3">
    <source>
        <dbReference type="PROSITE-ProRule" id="PRU00221"/>
    </source>
</evidence>
<dbReference type="PROSITE" id="PS00678">
    <property type="entry name" value="WD_REPEATS_1"/>
    <property type="match status" value="1"/>
</dbReference>
<dbReference type="Proteomes" id="UP001157006">
    <property type="component" value="Chromosome 6"/>
</dbReference>
<dbReference type="InterPro" id="IPR036322">
    <property type="entry name" value="WD40_repeat_dom_sf"/>
</dbReference>
<dbReference type="Gene3D" id="2.130.10.10">
    <property type="entry name" value="YVTN repeat-like/Quinoprotein amine dehydrogenase"/>
    <property type="match status" value="2"/>
</dbReference>
<dbReference type="PANTHER" id="PTHR45296">
    <property type="entry name" value="TRANSDUCIN/WD40 REPEAT-LIKE SUPERFAMILY PROTEIN"/>
    <property type="match status" value="1"/>
</dbReference>
<evidence type="ECO:0000313" key="6">
    <source>
        <dbReference type="Proteomes" id="UP001157006"/>
    </source>
</evidence>
<evidence type="ECO:0000256" key="2">
    <source>
        <dbReference type="ARBA" id="ARBA00022737"/>
    </source>
</evidence>
<sequence>MTSVAQEAQRALNIQPPKTKLKARRLKGHKDSTNCCIASSQNPRLIVTSGEDGRVCWFDLRCNDEPRLTMDASQDSILSLCFKSGNEDNIYVSSGKEINCFDVRLAAAKWEPLENYNYNKEEINKVTCNSRSSFLAAADDSGEVKIIDIKQHCLYKTLRAETGHTSICSTVEFLPWRSWEVISGGLDSTLVLWEFSKARPYKVVNFGTVSNSGAGQCFNPSLIHAIAVPEIDMVDKLGKVCAVAGGGVINVIDIESEIAAVRSKSSSNTRKGSQSRLKDGSSTSNTDADHNVKKRLHFDYSMGGHTSAVSSLAFSLFGERGKFLISGGNDKLVKVWNWSSYTDAGSSDSNKDILHLNIGVPQKVNWLCTTSADTDNLVVCDTSKTVKVYSVT</sequence>
<dbReference type="InterPro" id="IPR015943">
    <property type="entry name" value="WD40/YVTN_repeat-like_dom_sf"/>
</dbReference>
<protein>
    <recommendedName>
        <fullName evidence="7">Transducin/WD40 repeat-like superfamily protein</fullName>
    </recommendedName>
</protein>
<reference evidence="5 6" key="1">
    <citation type="submission" date="2023-01" db="EMBL/GenBank/DDBJ databases">
        <authorList>
            <person name="Kreplak J."/>
        </authorList>
    </citation>
    <scope>NUCLEOTIDE SEQUENCE [LARGE SCALE GENOMIC DNA]</scope>
</reference>
<gene>
    <name evidence="5" type="ORF">VFH_VI134280</name>
</gene>
<feature type="region of interest" description="Disordered" evidence="4">
    <location>
        <begin position="263"/>
        <end position="289"/>
    </location>
</feature>
<dbReference type="Pfam" id="PF00400">
    <property type="entry name" value="WD40"/>
    <property type="match status" value="3"/>
</dbReference>
<feature type="repeat" description="WD" evidence="3">
    <location>
        <begin position="161"/>
        <end position="203"/>
    </location>
</feature>
<feature type="repeat" description="WD" evidence="3">
    <location>
        <begin position="302"/>
        <end position="337"/>
    </location>
</feature>
<organism evidence="5 6">
    <name type="scientific">Vicia faba</name>
    <name type="common">Broad bean</name>
    <name type="synonym">Faba vulgaris</name>
    <dbReference type="NCBI Taxonomy" id="3906"/>
    <lineage>
        <taxon>Eukaryota</taxon>
        <taxon>Viridiplantae</taxon>
        <taxon>Streptophyta</taxon>
        <taxon>Embryophyta</taxon>
        <taxon>Tracheophyta</taxon>
        <taxon>Spermatophyta</taxon>
        <taxon>Magnoliopsida</taxon>
        <taxon>eudicotyledons</taxon>
        <taxon>Gunneridae</taxon>
        <taxon>Pentapetalae</taxon>
        <taxon>rosids</taxon>
        <taxon>fabids</taxon>
        <taxon>Fabales</taxon>
        <taxon>Fabaceae</taxon>
        <taxon>Papilionoideae</taxon>
        <taxon>50 kb inversion clade</taxon>
        <taxon>NPAAA clade</taxon>
        <taxon>Hologalegina</taxon>
        <taxon>IRL clade</taxon>
        <taxon>Fabeae</taxon>
        <taxon>Vicia</taxon>
    </lineage>
</organism>
<evidence type="ECO:0000256" key="1">
    <source>
        <dbReference type="ARBA" id="ARBA00022574"/>
    </source>
</evidence>
<dbReference type="InterPro" id="IPR019775">
    <property type="entry name" value="WD40_repeat_CS"/>
</dbReference>
<keyword evidence="6" id="KW-1185">Reference proteome</keyword>
<feature type="compositionally biased region" description="Polar residues" evidence="4">
    <location>
        <begin position="263"/>
        <end position="286"/>
    </location>
</feature>
<dbReference type="SMART" id="SM00320">
    <property type="entry name" value="WD40"/>
    <property type="match status" value="6"/>
</dbReference>
<dbReference type="AlphaFoldDB" id="A0AAV1BAG9"/>
<evidence type="ECO:0000313" key="5">
    <source>
        <dbReference type="EMBL" id="CAI8618678.1"/>
    </source>
</evidence>
<dbReference type="PROSITE" id="PS50082">
    <property type="entry name" value="WD_REPEATS_2"/>
    <property type="match status" value="2"/>
</dbReference>
<dbReference type="EMBL" id="OX451741">
    <property type="protein sequence ID" value="CAI8618678.1"/>
    <property type="molecule type" value="Genomic_DNA"/>
</dbReference>
<dbReference type="PROSITE" id="PS50294">
    <property type="entry name" value="WD_REPEATS_REGION"/>
    <property type="match status" value="1"/>
</dbReference>
<dbReference type="SUPFAM" id="SSF50978">
    <property type="entry name" value="WD40 repeat-like"/>
    <property type="match status" value="1"/>
</dbReference>
<accession>A0AAV1BAG9</accession>
<dbReference type="InterPro" id="IPR001680">
    <property type="entry name" value="WD40_rpt"/>
</dbReference>
<evidence type="ECO:0008006" key="7">
    <source>
        <dbReference type="Google" id="ProtNLM"/>
    </source>
</evidence>
<name>A0AAV1BAG9_VICFA</name>
<keyword evidence="2" id="KW-0677">Repeat</keyword>
<proteinExistence type="predicted"/>
<keyword evidence="1 3" id="KW-0853">WD repeat</keyword>
<evidence type="ECO:0000256" key="4">
    <source>
        <dbReference type="SAM" id="MobiDB-lite"/>
    </source>
</evidence>